<gene>
    <name evidence="2" type="ORF">OH76DRAFT_684357</name>
</gene>
<accession>A0A371D6R1</accession>
<name>A0A371D6R1_9APHY</name>
<evidence type="ECO:0000313" key="3">
    <source>
        <dbReference type="Proteomes" id="UP000256964"/>
    </source>
</evidence>
<reference evidence="2 3" key="1">
    <citation type="journal article" date="2018" name="Biotechnol. Biofuels">
        <title>Integrative visual omics of the white-rot fungus Polyporus brumalis exposes the biotechnological potential of its oxidative enzymes for delignifying raw plant biomass.</title>
        <authorList>
            <person name="Miyauchi S."/>
            <person name="Rancon A."/>
            <person name="Drula E."/>
            <person name="Hage H."/>
            <person name="Chaduli D."/>
            <person name="Favel A."/>
            <person name="Grisel S."/>
            <person name="Henrissat B."/>
            <person name="Herpoel-Gimbert I."/>
            <person name="Ruiz-Duenas F.J."/>
            <person name="Chevret D."/>
            <person name="Hainaut M."/>
            <person name="Lin J."/>
            <person name="Wang M."/>
            <person name="Pangilinan J."/>
            <person name="Lipzen A."/>
            <person name="Lesage-Meessen L."/>
            <person name="Navarro D."/>
            <person name="Riley R."/>
            <person name="Grigoriev I.V."/>
            <person name="Zhou S."/>
            <person name="Raouche S."/>
            <person name="Rosso M.N."/>
        </authorList>
    </citation>
    <scope>NUCLEOTIDE SEQUENCE [LARGE SCALE GENOMIC DNA]</scope>
    <source>
        <strain evidence="2 3">BRFM 1820</strain>
    </source>
</reference>
<dbReference type="EMBL" id="KZ857413">
    <property type="protein sequence ID" value="RDX48233.1"/>
    <property type="molecule type" value="Genomic_DNA"/>
</dbReference>
<keyword evidence="3" id="KW-1185">Reference proteome</keyword>
<evidence type="ECO:0000256" key="1">
    <source>
        <dbReference type="SAM" id="Phobius"/>
    </source>
</evidence>
<dbReference type="AlphaFoldDB" id="A0A371D6R1"/>
<organism evidence="2 3">
    <name type="scientific">Lentinus brumalis</name>
    <dbReference type="NCBI Taxonomy" id="2498619"/>
    <lineage>
        <taxon>Eukaryota</taxon>
        <taxon>Fungi</taxon>
        <taxon>Dikarya</taxon>
        <taxon>Basidiomycota</taxon>
        <taxon>Agaricomycotina</taxon>
        <taxon>Agaricomycetes</taxon>
        <taxon>Polyporales</taxon>
        <taxon>Polyporaceae</taxon>
        <taxon>Lentinus</taxon>
    </lineage>
</organism>
<keyword evidence="1" id="KW-1133">Transmembrane helix</keyword>
<dbReference type="Proteomes" id="UP000256964">
    <property type="component" value="Unassembled WGS sequence"/>
</dbReference>
<sequence>MVRRRERPLRESTDLPLAQALNSLRLRIVLKVVQITAVGFSTVALLLVPPTASHVGISHSNLYRISESSTAHS</sequence>
<proteinExistence type="predicted"/>
<keyword evidence="1" id="KW-0472">Membrane</keyword>
<protein>
    <submittedName>
        <fullName evidence="2">Uncharacterized protein</fullName>
    </submittedName>
</protein>
<evidence type="ECO:0000313" key="2">
    <source>
        <dbReference type="EMBL" id="RDX48233.1"/>
    </source>
</evidence>
<keyword evidence="1" id="KW-0812">Transmembrane</keyword>
<feature type="transmembrane region" description="Helical" evidence="1">
    <location>
        <begin position="28"/>
        <end position="48"/>
    </location>
</feature>